<evidence type="ECO:0000313" key="1">
    <source>
        <dbReference type="EMBL" id="ETJ39472.1"/>
    </source>
</evidence>
<accession>W1YAE5</accession>
<reference evidence="1" key="1">
    <citation type="submission" date="2013-12" db="EMBL/GenBank/DDBJ databases">
        <title>A Varibaculum cambriense genome reconstructed from a premature infant gut community with otherwise low bacterial novelty that shifts toward anaerobic metabolism during the third week of life.</title>
        <authorList>
            <person name="Brown C.T."/>
            <person name="Sharon I."/>
            <person name="Thomas B.C."/>
            <person name="Castelle C.J."/>
            <person name="Morowitz M.J."/>
            <person name="Banfield J.F."/>
        </authorList>
    </citation>
    <scope>NUCLEOTIDE SEQUENCE</scope>
</reference>
<protein>
    <submittedName>
        <fullName evidence="1">Uncharacterized protein</fullName>
    </submittedName>
</protein>
<feature type="non-terminal residue" evidence="1">
    <location>
        <position position="61"/>
    </location>
</feature>
<dbReference type="EMBL" id="AZMM01006660">
    <property type="protein sequence ID" value="ETJ39472.1"/>
    <property type="molecule type" value="Genomic_DNA"/>
</dbReference>
<organism evidence="1">
    <name type="scientific">human gut metagenome</name>
    <dbReference type="NCBI Taxonomy" id="408170"/>
    <lineage>
        <taxon>unclassified sequences</taxon>
        <taxon>metagenomes</taxon>
        <taxon>organismal metagenomes</taxon>
    </lineage>
</organism>
<name>W1YAE5_9ZZZZ</name>
<comment type="caution">
    <text evidence="1">The sequence shown here is derived from an EMBL/GenBank/DDBJ whole genome shotgun (WGS) entry which is preliminary data.</text>
</comment>
<gene>
    <name evidence="1" type="ORF">Q604_UNBC06660G0001</name>
</gene>
<sequence length="61" mass="6517">MKRGPIASDLTTAYMVGPITSGNETYSNAFISSMYSALCVILQVPKSGSGDWLRMLAKASK</sequence>
<dbReference type="AlphaFoldDB" id="W1YAE5"/>
<proteinExistence type="predicted"/>